<evidence type="ECO:0000313" key="2">
    <source>
        <dbReference type="Proteomes" id="UP000823631"/>
    </source>
</evidence>
<organism evidence="1 2">
    <name type="scientific">Candidatus Avisuccinivibrio stercorigallinarum</name>
    <dbReference type="NCBI Taxonomy" id="2840704"/>
    <lineage>
        <taxon>Bacteria</taxon>
        <taxon>Pseudomonadati</taxon>
        <taxon>Pseudomonadota</taxon>
        <taxon>Gammaproteobacteria</taxon>
        <taxon>Aeromonadales</taxon>
        <taxon>Succinivibrionaceae</taxon>
        <taxon>Succinivibrionaceae incertae sedis</taxon>
        <taxon>Candidatus Avisuccinivibrio</taxon>
    </lineage>
</organism>
<protein>
    <submittedName>
        <fullName evidence="1">Uncharacterized protein</fullName>
    </submittedName>
</protein>
<dbReference type="EMBL" id="JADINH010000144">
    <property type="protein sequence ID" value="MBO8416080.1"/>
    <property type="molecule type" value="Genomic_DNA"/>
</dbReference>
<evidence type="ECO:0000313" key="1">
    <source>
        <dbReference type="EMBL" id="MBO8416080.1"/>
    </source>
</evidence>
<sequence>MLITESYDLQTIKHAAPELYQLFYGSLSPFEAANDENFVQPPEHTTVSEGG</sequence>
<name>A0A9D9GUC5_9GAMM</name>
<gene>
    <name evidence="1" type="ORF">IAB19_06855</name>
</gene>
<accession>A0A9D9GUC5</accession>
<dbReference type="Proteomes" id="UP000823631">
    <property type="component" value="Unassembled WGS sequence"/>
</dbReference>
<comment type="caution">
    <text evidence="1">The sequence shown here is derived from an EMBL/GenBank/DDBJ whole genome shotgun (WGS) entry which is preliminary data.</text>
</comment>
<reference evidence="1" key="2">
    <citation type="journal article" date="2021" name="PeerJ">
        <title>Extensive microbial diversity within the chicken gut microbiome revealed by metagenomics and culture.</title>
        <authorList>
            <person name="Gilroy R."/>
            <person name="Ravi A."/>
            <person name="Getino M."/>
            <person name="Pursley I."/>
            <person name="Horton D.L."/>
            <person name="Alikhan N.F."/>
            <person name="Baker D."/>
            <person name="Gharbi K."/>
            <person name="Hall N."/>
            <person name="Watson M."/>
            <person name="Adriaenssens E.M."/>
            <person name="Foster-Nyarko E."/>
            <person name="Jarju S."/>
            <person name="Secka A."/>
            <person name="Antonio M."/>
            <person name="Oren A."/>
            <person name="Chaudhuri R.R."/>
            <person name="La Ragione R."/>
            <person name="Hildebrand F."/>
            <person name="Pallen M.J."/>
        </authorList>
    </citation>
    <scope>NUCLEOTIDE SEQUENCE</scope>
    <source>
        <strain evidence="1">17213</strain>
    </source>
</reference>
<proteinExistence type="predicted"/>
<reference evidence="1" key="1">
    <citation type="submission" date="2020-10" db="EMBL/GenBank/DDBJ databases">
        <authorList>
            <person name="Gilroy R."/>
        </authorList>
    </citation>
    <scope>NUCLEOTIDE SEQUENCE</scope>
    <source>
        <strain evidence="1">17213</strain>
    </source>
</reference>
<dbReference type="AlphaFoldDB" id="A0A9D9GUC5"/>